<dbReference type="Proteomes" id="UP000615446">
    <property type="component" value="Unassembled WGS sequence"/>
</dbReference>
<gene>
    <name evidence="2" type="ORF">RCL2_001789100</name>
    <name evidence="1" type="ORF">RclHR1_15440003</name>
</gene>
<name>A0A2Z6QJD0_9GLOM</name>
<sequence length="479" mass="55811">MPQLVADCLNEIFEYLDDDYDDYDNFTLHSCMLVNRLWCEVSVRILWRDTSNYSTSNIKTLIGCLPNESRDILQNNEINISPSTSKLPIFNYASFCEVLSVNEIHDKLEKLLEQSITIVEQEILKLFMNQIPSLKRLEIIEFDTLELWKNTSIISYPEIKDCLKNLTELCCNSDNSSEFICQLSNVCHSILHLELIVYSYISDELANLISAQKSLEYIDIRIEVDYPDLSNLLSIELPNTLTKLTLYEETRIFEISLLFITKFINLKELEISFRYSKSFKDFEILQHTYFPQLQILELEHAIPKLKLLIKFLEISGKNLKKIYLGEYEGYYNNTSNNSLNLAIAEFCPNLRKLSTVIRKKELKSFKKILDNCQHLESITIRCGDSYLNEKESLEAVVKYSKSIHKIELNYHYDDIKLGILPEELESFFVSWSNCISRKSLSLKIITSDVVNSLDANEDNMKIIDKYIKLGVIKKFKVII</sequence>
<dbReference type="EMBL" id="BLAL01000197">
    <property type="protein sequence ID" value="GES91057.1"/>
    <property type="molecule type" value="Genomic_DNA"/>
</dbReference>
<keyword evidence="3" id="KW-1185">Reference proteome</keyword>
<reference evidence="2" key="2">
    <citation type="submission" date="2019-10" db="EMBL/GenBank/DDBJ databases">
        <title>Conservation and host-specific expression of non-tandemly repeated heterogenous ribosome RNA gene in arbuscular mycorrhizal fungi.</title>
        <authorList>
            <person name="Maeda T."/>
            <person name="Kobayashi Y."/>
            <person name="Nakagawa T."/>
            <person name="Ezawa T."/>
            <person name="Yamaguchi K."/>
            <person name="Bino T."/>
            <person name="Nishimoto Y."/>
            <person name="Shigenobu S."/>
            <person name="Kawaguchi M."/>
        </authorList>
    </citation>
    <scope>NUCLEOTIDE SEQUENCE</scope>
    <source>
        <strain evidence="2">HR1</strain>
    </source>
</reference>
<dbReference type="InterPro" id="IPR032675">
    <property type="entry name" value="LRR_dom_sf"/>
</dbReference>
<dbReference type="AlphaFoldDB" id="A0A2Z6QJD0"/>
<evidence type="ECO:0008006" key="4">
    <source>
        <dbReference type="Google" id="ProtNLM"/>
    </source>
</evidence>
<accession>A0A2Z6QJD0</accession>
<dbReference type="OrthoDB" id="1107553at2759"/>
<dbReference type="SUPFAM" id="SSF52047">
    <property type="entry name" value="RNI-like"/>
    <property type="match status" value="1"/>
</dbReference>
<evidence type="ECO:0000313" key="2">
    <source>
        <dbReference type="EMBL" id="GES91057.1"/>
    </source>
</evidence>
<reference evidence="1 3" key="1">
    <citation type="submission" date="2017-11" db="EMBL/GenBank/DDBJ databases">
        <title>The genome of Rhizophagus clarus HR1 reveals common genetic basis of auxotrophy among arbuscular mycorrhizal fungi.</title>
        <authorList>
            <person name="Kobayashi Y."/>
        </authorList>
    </citation>
    <scope>NUCLEOTIDE SEQUENCE [LARGE SCALE GENOMIC DNA]</scope>
    <source>
        <strain evidence="1 3">HR1</strain>
    </source>
</reference>
<dbReference type="Proteomes" id="UP000247702">
    <property type="component" value="Unassembled WGS sequence"/>
</dbReference>
<protein>
    <recommendedName>
        <fullName evidence="4">F-box domain-containing protein</fullName>
    </recommendedName>
</protein>
<dbReference type="EMBL" id="BEXD01000607">
    <property type="protein sequence ID" value="GBB88832.1"/>
    <property type="molecule type" value="Genomic_DNA"/>
</dbReference>
<organism evidence="1 3">
    <name type="scientific">Rhizophagus clarus</name>
    <dbReference type="NCBI Taxonomy" id="94130"/>
    <lineage>
        <taxon>Eukaryota</taxon>
        <taxon>Fungi</taxon>
        <taxon>Fungi incertae sedis</taxon>
        <taxon>Mucoromycota</taxon>
        <taxon>Glomeromycotina</taxon>
        <taxon>Glomeromycetes</taxon>
        <taxon>Glomerales</taxon>
        <taxon>Glomeraceae</taxon>
        <taxon>Rhizophagus</taxon>
    </lineage>
</organism>
<dbReference type="Gene3D" id="3.80.10.10">
    <property type="entry name" value="Ribonuclease Inhibitor"/>
    <property type="match status" value="1"/>
</dbReference>
<proteinExistence type="predicted"/>
<evidence type="ECO:0000313" key="3">
    <source>
        <dbReference type="Proteomes" id="UP000247702"/>
    </source>
</evidence>
<comment type="caution">
    <text evidence="1">The sequence shown here is derived from an EMBL/GenBank/DDBJ whole genome shotgun (WGS) entry which is preliminary data.</text>
</comment>
<evidence type="ECO:0000313" key="1">
    <source>
        <dbReference type="EMBL" id="GBB88832.1"/>
    </source>
</evidence>